<dbReference type="PROSITE" id="PS51273">
    <property type="entry name" value="GATASE_TYPE_1"/>
    <property type="match status" value="1"/>
</dbReference>
<feature type="domain" description="Biotin-protein ligase N-terminal" evidence="2">
    <location>
        <begin position="504"/>
        <end position="562"/>
    </location>
</feature>
<evidence type="ECO:0000256" key="1">
    <source>
        <dbReference type="SAM" id="Phobius"/>
    </source>
</evidence>
<protein>
    <recommendedName>
        <fullName evidence="2">Biotin-protein ligase N-terminal domain-containing protein</fullName>
    </recommendedName>
</protein>
<keyword evidence="4" id="KW-1185">Reference proteome</keyword>
<dbReference type="EMBL" id="CP036275">
    <property type="protein sequence ID" value="QDU36952.1"/>
    <property type="molecule type" value="Genomic_DNA"/>
</dbReference>
<evidence type="ECO:0000313" key="3">
    <source>
        <dbReference type="EMBL" id="QDU36952.1"/>
    </source>
</evidence>
<dbReference type="KEGG" id="mri:Mal4_12550"/>
<dbReference type="AlphaFoldDB" id="A0A517Z380"/>
<dbReference type="Gene3D" id="3.60.60.10">
    <property type="entry name" value="Penicillin V Acylase, Chain A"/>
    <property type="match status" value="1"/>
</dbReference>
<reference evidence="3 4" key="1">
    <citation type="submission" date="2019-02" db="EMBL/GenBank/DDBJ databases">
        <title>Deep-cultivation of Planctomycetes and their phenomic and genomic characterization uncovers novel biology.</title>
        <authorList>
            <person name="Wiegand S."/>
            <person name="Jogler M."/>
            <person name="Boedeker C."/>
            <person name="Pinto D."/>
            <person name="Vollmers J."/>
            <person name="Rivas-Marin E."/>
            <person name="Kohn T."/>
            <person name="Peeters S.H."/>
            <person name="Heuer A."/>
            <person name="Rast P."/>
            <person name="Oberbeckmann S."/>
            <person name="Bunk B."/>
            <person name="Jeske O."/>
            <person name="Meyerdierks A."/>
            <person name="Storesund J.E."/>
            <person name="Kallscheuer N."/>
            <person name="Luecker S."/>
            <person name="Lage O.M."/>
            <person name="Pohl T."/>
            <person name="Merkel B.J."/>
            <person name="Hornburger P."/>
            <person name="Mueller R.-W."/>
            <person name="Bruemmer F."/>
            <person name="Labrenz M."/>
            <person name="Spormann A.M."/>
            <person name="Op den Camp H."/>
            <person name="Overmann J."/>
            <person name="Amann R."/>
            <person name="Jetten M.S.M."/>
            <person name="Mascher T."/>
            <person name="Medema M.H."/>
            <person name="Devos D.P."/>
            <person name="Kaster A.-K."/>
            <person name="Ovreas L."/>
            <person name="Rohde M."/>
            <person name="Galperin M.Y."/>
            <person name="Jogler C."/>
        </authorList>
    </citation>
    <scope>NUCLEOTIDE SEQUENCE [LARGE SCALE GENOMIC DNA]</scope>
    <source>
        <strain evidence="3 4">Mal4</strain>
    </source>
</reference>
<gene>
    <name evidence="3" type="ORF">Mal4_12550</name>
</gene>
<evidence type="ECO:0000259" key="2">
    <source>
        <dbReference type="Pfam" id="PF09825"/>
    </source>
</evidence>
<dbReference type="Gene3D" id="3.40.50.880">
    <property type="match status" value="1"/>
</dbReference>
<name>A0A517Z380_9PLAN</name>
<keyword evidence="1" id="KW-1133">Transmembrane helix</keyword>
<sequence>MPRRLEAGHTVSHNHGIRSPGHHRHFLLTALQVVILLLAGFSIPLPSALACTTAVLSGRATADGRPILWKNRDAPNPRNEVALLTDGPLRAIAVVNAGSRGSVWMGMNEAGFCIENSLSKDLGDGEKHDGPGNGSLMKRALQHCRTVEDFRQLLEETNETGRSTVANFGVIDAEGGAAMFETAATSFTMFDANDPETAPNGYVVRSNFATTARELPAWPEANQLEEVYSGERYLRACRLIDSADEGGLSLEYVLRHIARDLADPQGSPCTGSVNGPEGALPSIVSTDATISRATTVSAAVFAGVRPGEDPRLTTMWTLLGDPKFSIAVPCWVPIDSVADPLAGEHGAEIGEAARTLRDASVISGTKDITTDLLPGIWQDLWPLEDELLQETNGLLETLRNGGATIDAAVASELTRLHHELAVRAWQAMQTELQEARDARLHPANSPDVASTDGPVAEGTVRVAIYDHSEGKANGPKHLLQFLTPNAGFEAQRVTPEEIRDGVLSEFDVLIMPGGSGSSQSKHLEEAGRKAVRKFVSQGGGYVGICAGSYLASSHYSWSLGLINARVWDRAHWARGNGQVVLQLAPEAIEPLKADAENLEVRYAQGPLLVPDTKPDLPAYEALATFNTEVAKKGAVPGVMCGTHAIVRSIYGQGRVICFSPHPEVPGGPNQVMAAGIRWAAQPDSE</sequence>
<dbReference type="InterPro" id="IPR029062">
    <property type="entry name" value="Class_I_gatase-like"/>
</dbReference>
<feature type="transmembrane region" description="Helical" evidence="1">
    <location>
        <begin position="26"/>
        <end position="45"/>
    </location>
</feature>
<dbReference type="RefSeq" id="WP_231746728.1">
    <property type="nucleotide sequence ID" value="NZ_CP036275.1"/>
</dbReference>
<proteinExistence type="predicted"/>
<dbReference type="Pfam" id="PF09825">
    <property type="entry name" value="BPL_N"/>
    <property type="match status" value="1"/>
</dbReference>
<organism evidence="3 4">
    <name type="scientific">Maioricimonas rarisocia</name>
    <dbReference type="NCBI Taxonomy" id="2528026"/>
    <lineage>
        <taxon>Bacteria</taxon>
        <taxon>Pseudomonadati</taxon>
        <taxon>Planctomycetota</taxon>
        <taxon>Planctomycetia</taxon>
        <taxon>Planctomycetales</taxon>
        <taxon>Planctomycetaceae</taxon>
        <taxon>Maioricimonas</taxon>
    </lineage>
</organism>
<dbReference type="InterPro" id="IPR019197">
    <property type="entry name" value="Biotin-prot_ligase_N"/>
</dbReference>
<dbReference type="SUPFAM" id="SSF52317">
    <property type="entry name" value="Class I glutamine amidotransferase-like"/>
    <property type="match status" value="1"/>
</dbReference>
<evidence type="ECO:0000313" key="4">
    <source>
        <dbReference type="Proteomes" id="UP000320496"/>
    </source>
</evidence>
<keyword evidence="1" id="KW-0472">Membrane</keyword>
<dbReference type="Proteomes" id="UP000320496">
    <property type="component" value="Chromosome"/>
</dbReference>
<accession>A0A517Z380</accession>
<keyword evidence="1" id="KW-0812">Transmembrane</keyword>